<dbReference type="EMBL" id="AP018786">
    <property type="protein sequence ID" value="BBF22929.1"/>
    <property type="molecule type" value="Genomic_DNA"/>
</dbReference>
<evidence type="ECO:0000313" key="3">
    <source>
        <dbReference type="Proteomes" id="UP000271003"/>
    </source>
</evidence>
<dbReference type="OrthoDB" id="9157433at2"/>
<sequence length="237" mass="26549">MKNNMLVDKLALSSAGVSGALFKAEKQVERDGIEMGVLENGMPYLSETGLSQLCGVARSTLQKRVSSWREKIPSSANEEVSQLLKNRGFSGDELFIQVEANGKRINAYTEPVCMAFLEFYAFGSGGPKPEALQACRRLLAISFRAMVYKAVDYHPQTTVIQNLQRWAERLDGVRNNTPSGYFCVFQEIGFMIVPLIHSGFIVTDKVIPDISIGQAWAKLWESENLAEQYGERVRYKH</sequence>
<dbReference type="AlphaFoldDB" id="A0A2Z6I942"/>
<evidence type="ECO:0000259" key="1">
    <source>
        <dbReference type="Pfam" id="PF26567"/>
    </source>
</evidence>
<proteinExistence type="predicted"/>
<dbReference type="Proteomes" id="UP000271003">
    <property type="component" value="Chromosome"/>
</dbReference>
<protein>
    <recommendedName>
        <fullName evidence="1">BstA-like C-terminal domain-containing protein</fullName>
    </recommendedName>
</protein>
<organism evidence="2 3">
    <name type="scientific">Sutterella megalosphaeroides</name>
    <dbReference type="NCBI Taxonomy" id="2494234"/>
    <lineage>
        <taxon>Bacteria</taxon>
        <taxon>Pseudomonadati</taxon>
        <taxon>Pseudomonadota</taxon>
        <taxon>Betaproteobacteria</taxon>
        <taxon>Burkholderiales</taxon>
        <taxon>Sutterellaceae</taxon>
        <taxon>Sutterella</taxon>
    </lineage>
</organism>
<dbReference type="KEGG" id="sutt:SUTMEG_08200"/>
<dbReference type="Pfam" id="PF26567">
    <property type="entry name" value="BstA_C"/>
    <property type="match status" value="1"/>
</dbReference>
<name>A0A2Z6I942_9BURK</name>
<keyword evidence="3" id="KW-1185">Reference proteome</keyword>
<evidence type="ECO:0000313" key="2">
    <source>
        <dbReference type="EMBL" id="BBF22929.1"/>
    </source>
</evidence>
<feature type="domain" description="BstA-like C-terminal" evidence="1">
    <location>
        <begin position="164"/>
        <end position="237"/>
    </location>
</feature>
<gene>
    <name evidence="2" type="ORF">SUTMEG_08200</name>
</gene>
<dbReference type="RefSeq" id="WP_120176593.1">
    <property type="nucleotide sequence ID" value="NZ_AP018786.1"/>
</dbReference>
<accession>A0A2Z6I942</accession>
<reference evidence="2 3" key="1">
    <citation type="journal article" date="2018" name="Int. J. Syst. Evol. Microbiol.">
        <title>Mesosutterella multiformis gen. nov., sp. nov., a member of the family Sutterellaceae and Sutterella megalosphaeroides sp. nov., isolated from human faeces.</title>
        <authorList>
            <person name="Sakamoto M."/>
            <person name="Ikeyama N."/>
            <person name="Kunihiro T."/>
            <person name="Iino T."/>
            <person name="Yuki M."/>
            <person name="Ohkuma M."/>
        </authorList>
    </citation>
    <scope>NUCLEOTIDE SEQUENCE [LARGE SCALE GENOMIC DNA]</scope>
    <source>
        <strain evidence="2 3">6FBBBH3</strain>
    </source>
</reference>
<dbReference type="InterPro" id="IPR058744">
    <property type="entry name" value="BstA-like_C"/>
</dbReference>